<dbReference type="STRING" id="1745343.A0A2J6PIT6"/>
<dbReference type="Proteomes" id="UP000235672">
    <property type="component" value="Unassembled WGS sequence"/>
</dbReference>
<evidence type="ECO:0000313" key="3">
    <source>
        <dbReference type="EMBL" id="PMD13920.1"/>
    </source>
</evidence>
<proteinExistence type="predicted"/>
<feature type="region of interest" description="Disordered" evidence="1">
    <location>
        <begin position="1"/>
        <end position="22"/>
    </location>
</feature>
<reference evidence="3 4" key="1">
    <citation type="submission" date="2016-05" db="EMBL/GenBank/DDBJ databases">
        <title>A degradative enzymes factory behind the ericoid mycorrhizal symbiosis.</title>
        <authorList>
            <consortium name="DOE Joint Genome Institute"/>
            <person name="Martino E."/>
            <person name="Morin E."/>
            <person name="Grelet G."/>
            <person name="Kuo A."/>
            <person name="Kohler A."/>
            <person name="Daghino S."/>
            <person name="Barry K."/>
            <person name="Choi C."/>
            <person name="Cichocki N."/>
            <person name="Clum A."/>
            <person name="Copeland A."/>
            <person name="Hainaut M."/>
            <person name="Haridas S."/>
            <person name="Labutti K."/>
            <person name="Lindquist E."/>
            <person name="Lipzen A."/>
            <person name="Khouja H.-R."/>
            <person name="Murat C."/>
            <person name="Ohm R."/>
            <person name="Olson A."/>
            <person name="Spatafora J."/>
            <person name="Veneault-Fourrey C."/>
            <person name="Henrissat B."/>
            <person name="Grigoriev I."/>
            <person name="Martin F."/>
            <person name="Perotto S."/>
        </authorList>
    </citation>
    <scope>NUCLEOTIDE SEQUENCE [LARGE SCALE GENOMIC DNA]</scope>
    <source>
        <strain evidence="3 4">UAMH 7357</strain>
    </source>
</reference>
<accession>A0A2J6PIT6</accession>
<keyword evidence="4" id="KW-1185">Reference proteome</keyword>
<organism evidence="3 4">
    <name type="scientific">Hyaloscypha hepaticicola</name>
    <dbReference type="NCBI Taxonomy" id="2082293"/>
    <lineage>
        <taxon>Eukaryota</taxon>
        <taxon>Fungi</taxon>
        <taxon>Dikarya</taxon>
        <taxon>Ascomycota</taxon>
        <taxon>Pezizomycotina</taxon>
        <taxon>Leotiomycetes</taxon>
        <taxon>Helotiales</taxon>
        <taxon>Hyaloscyphaceae</taxon>
        <taxon>Hyaloscypha</taxon>
    </lineage>
</organism>
<dbReference type="AlphaFoldDB" id="A0A2J6PIT6"/>
<sequence>MAPSRAKRRKRDARPQGSVVKPQKREVKPRCGVCMTIIKAFNKVARGQSYRSGLELGSFESVMVSTICKVHPQMFRRIFNSNIDFMGITRFSIFYRFGKIYIAAHGTDDYIDLFSSKLLFLPLPSRKDNHLISKFVNPHWIDHNLFRHWKRDCNSRNNQIFRVGLADAQLVHNRPAWLIDTWRLCLTPGDNQVSYVALSYVWGQATFFKTCKANIDQLQIDLALSDSHRRLGVPRTIADAIALVGLLEERYLWVDALCIVQDDQNMKHDQINNMASIFANATVTIIAKGGKHANHGLRGLRGISEPRSISQEVFKLGKSYSVLHTTPVDLLSPRTSVWKKRGWTFQEQLFSRRLLQFDGDSVLWNCACSTFSEINGKLNKLGKFDDFVAYADLTLNSLLLSQTSLAAFAGITSVLSKTFYAGFICALPVLVFDMALLWQPQGAFIRRSGLKPSAGRDLGLPSWSWVTGRGDFALHFENDYLKKSDSENWVRDYSPPGPGTVPMVQWYSRSCIASHPRPIRAPWEVQELKERSLQGLGDVPKGWTRFDYDGEKQRFGLSYRYFYRHESDPTTEFWYPIPLCSPELVPTQNYDRLLSCRTQRTWLFLSEPKMDRKHIDDHRFTIRDLGTPPPSHSDPHLRCELVVISRGYAYEGDSGRGMEEWNLKERPKADGEGAKYEFYNVLWIEWEEGIAYRKGVGRIKKAMWEAQELERIDLVLG</sequence>
<name>A0A2J6PIT6_9HELO</name>
<protein>
    <submittedName>
        <fullName evidence="3">HET-domain-containing protein</fullName>
    </submittedName>
</protein>
<dbReference type="PANTHER" id="PTHR33112:SF12">
    <property type="entry name" value="HETEROKARYON INCOMPATIBILITY DOMAIN-CONTAINING PROTEIN"/>
    <property type="match status" value="1"/>
</dbReference>
<evidence type="ECO:0000256" key="1">
    <source>
        <dbReference type="SAM" id="MobiDB-lite"/>
    </source>
</evidence>
<dbReference type="OrthoDB" id="5135333at2759"/>
<dbReference type="PANTHER" id="PTHR33112">
    <property type="entry name" value="DOMAIN PROTEIN, PUTATIVE-RELATED"/>
    <property type="match status" value="1"/>
</dbReference>
<evidence type="ECO:0000259" key="2">
    <source>
        <dbReference type="Pfam" id="PF06985"/>
    </source>
</evidence>
<evidence type="ECO:0000313" key="4">
    <source>
        <dbReference type="Proteomes" id="UP000235672"/>
    </source>
</evidence>
<gene>
    <name evidence="3" type="ORF">NA56DRAFT_755351</name>
</gene>
<dbReference type="InterPro" id="IPR010730">
    <property type="entry name" value="HET"/>
</dbReference>
<feature type="compositionally biased region" description="Basic residues" evidence="1">
    <location>
        <begin position="1"/>
        <end position="12"/>
    </location>
</feature>
<dbReference type="Pfam" id="PF06985">
    <property type="entry name" value="HET"/>
    <property type="match status" value="1"/>
</dbReference>
<feature type="domain" description="Heterokaryon incompatibility" evidence="2">
    <location>
        <begin position="195"/>
        <end position="347"/>
    </location>
</feature>
<dbReference type="EMBL" id="KZ613526">
    <property type="protein sequence ID" value="PMD13920.1"/>
    <property type="molecule type" value="Genomic_DNA"/>
</dbReference>